<evidence type="ECO:0000259" key="1">
    <source>
        <dbReference type="SMART" id="SM00953"/>
    </source>
</evidence>
<reference evidence="2" key="1">
    <citation type="submission" date="2017-04" db="EMBL/GenBank/DDBJ databases">
        <title>Unexpected and diverse lifestyles within the genus Limnohabitans.</title>
        <authorList>
            <person name="Kasalicky V."/>
            <person name="Mehrshad M."/>
            <person name="Andrei S.-A."/>
            <person name="Salcher M."/>
            <person name="Kratochvilova H."/>
            <person name="Simek K."/>
            <person name="Ghai R."/>
        </authorList>
    </citation>
    <scope>NUCLEOTIDE SEQUENCE [LARGE SCALE GENOMIC DNA]</scope>
    <source>
        <strain evidence="2">II-D5</strain>
    </source>
</reference>
<accession>A0A2T7UGG2</accession>
<dbReference type="OrthoDB" id="9789501at2"/>
<organism evidence="2 3">
    <name type="scientific">Limnohabitans planktonicus II-D5</name>
    <dbReference type="NCBI Taxonomy" id="1293045"/>
    <lineage>
        <taxon>Bacteria</taxon>
        <taxon>Pseudomonadati</taxon>
        <taxon>Pseudomonadota</taxon>
        <taxon>Betaproteobacteria</taxon>
        <taxon>Burkholderiales</taxon>
        <taxon>Comamonadaceae</taxon>
        <taxon>Limnohabitans</taxon>
    </lineage>
</organism>
<dbReference type="Pfam" id="PF08808">
    <property type="entry name" value="RES"/>
    <property type="match status" value="1"/>
</dbReference>
<dbReference type="AlphaFoldDB" id="A0A2T7UGG2"/>
<feature type="domain" description="RES" evidence="1">
    <location>
        <begin position="19"/>
        <end position="146"/>
    </location>
</feature>
<name>A0A2T7UGG2_9BURK</name>
<dbReference type="Proteomes" id="UP000037507">
    <property type="component" value="Unassembled WGS sequence"/>
</dbReference>
<dbReference type="RefSeq" id="WP_053169733.1">
    <property type="nucleotide sequence ID" value="NZ_LFYT02000004.1"/>
</dbReference>
<protein>
    <recommendedName>
        <fullName evidence="1">RES domain-containing protein</fullName>
    </recommendedName>
</protein>
<dbReference type="InterPro" id="IPR014914">
    <property type="entry name" value="RES_dom"/>
</dbReference>
<evidence type="ECO:0000313" key="3">
    <source>
        <dbReference type="Proteomes" id="UP000037507"/>
    </source>
</evidence>
<dbReference type="STRING" id="1293045.H663_03035"/>
<dbReference type="SMART" id="SM00953">
    <property type="entry name" value="RES"/>
    <property type="match status" value="1"/>
</dbReference>
<dbReference type="EMBL" id="LFYT02000004">
    <property type="protein sequence ID" value="PVE43777.1"/>
    <property type="molecule type" value="Genomic_DNA"/>
</dbReference>
<evidence type="ECO:0000313" key="2">
    <source>
        <dbReference type="EMBL" id="PVE43777.1"/>
    </source>
</evidence>
<proteinExistence type="predicted"/>
<keyword evidence="3" id="KW-1185">Reference proteome</keyword>
<comment type="caution">
    <text evidence="2">The sequence shown here is derived from an EMBL/GenBank/DDBJ whole genome shotgun (WGS) entry which is preliminary data.</text>
</comment>
<sequence>MAFNTWRIATESPHYKANSLCGTGAKQTGGRWNRKGMAAVYTSSNIALACLETLVHLGAASLPLNRYLVRIDIPPNVWAKRLELSPSDVPVGWDAEPAGMASLDVGDLWIKEQKHPILVIPSVIVPEETNVIINPDHSLSQGIHAQVIRKWLYDQRLNSTS</sequence>
<gene>
    <name evidence="2" type="ORF">H663_004715</name>
</gene>